<name>A0A9D4CYW5_DREPO</name>
<comment type="caution">
    <text evidence="1">The sequence shown here is derived from an EMBL/GenBank/DDBJ whole genome shotgun (WGS) entry which is preliminary data.</text>
</comment>
<reference evidence="1" key="2">
    <citation type="submission" date="2020-11" db="EMBL/GenBank/DDBJ databases">
        <authorList>
            <person name="McCartney M.A."/>
            <person name="Auch B."/>
            <person name="Kono T."/>
            <person name="Mallez S."/>
            <person name="Becker A."/>
            <person name="Gohl D.M."/>
            <person name="Silverstein K.A.T."/>
            <person name="Koren S."/>
            <person name="Bechman K.B."/>
            <person name="Herman A."/>
            <person name="Abrahante J.E."/>
            <person name="Garbe J."/>
        </authorList>
    </citation>
    <scope>NUCLEOTIDE SEQUENCE</scope>
    <source>
        <strain evidence="1">Duluth1</strain>
        <tissue evidence="1">Whole animal</tissue>
    </source>
</reference>
<dbReference type="AlphaFoldDB" id="A0A9D4CYW5"/>
<accession>A0A9D4CYW5</accession>
<dbReference type="InterPro" id="IPR013783">
    <property type="entry name" value="Ig-like_fold"/>
</dbReference>
<gene>
    <name evidence="1" type="ORF">DPMN_041565</name>
</gene>
<proteinExistence type="predicted"/>
<reference evidence="1" key="1">
    <citation type="journal article" date="2019" name="bioRxiv">
        <title>The Genome of the Zebra Mussel, Dreissena polymorpha: A Resource for Invasive Species Research.</title>
        <authorList>
            <person name="McCartney M.A."/>
            <person name="Auch B."/>
            <person name="Kono T."/>
            <person name="Mallez S."/>
            <person name="Zhang Y."/>
            <person name="Obille A."/>
            <person name="Becker A."/>
            <person name="Abrahante J.E."/>
            <person name="Garbe J."/>
            <person name="Badalamenti J.P."/>
            <person name="Herman A."/>
            <person name="Mangelson H."/>
            <person name="Liachko I."/>
            <person name="Sullivan S."/>
            <person name="Sone E.D."/>
            <person name="Koren S."/>
            <person name="Silverstein K.A.T."/>
            <person name="Beckman K.B."/>
            <person name="Gohl D.M."/>
        </authorList>
    </citation>
    <scope>NUCLEOTIDE SEQUENCE</scope>
    <source>
        <strain evidence="1">Duluth1</strain>
        <tissue evidence="1">Whole animal</tissue>
    </source>
</reference>
<sequence>MSLEFNTTTSLHSTVILNFTVMAFPVPQPSGYVWKKCDVGESNGILHCRPLTDGWQYKISKFHLTSHLTISDFTQHDIGCYMLSVENGVGDTWNQAFFVWIKGKQLGS</sequence>
<dbReference type="EMBL" id="JAIWYP010000011">
    <property type="protein sequence ID" value="KAH3735104.1"/>
    <property type="molecule type" value="Genomic_DNA"/>
</dbReference>
<dbReference type="CDD" id="cd00096">
    <property type="entry name" value="Ig"/>
    <property type="match status" value="1"/>
</dbReference>
<dbReference type="SUPFAM" id="SSF48726">
    <property type="entry name" value="Immunoglobulin"/>
    <property type="match status" value="1"/>
</dbReference>
<dbReference type="Gene3D" id="2.60.40.10">
    <property type="entry name" value="Immunoglobulins"/>
    <property type="match status" value="1"/>
</dbReference>
<evidence type="ECO:0000313" key="1">
    <source>
        <dbReference type="EMBL" id="KAH3735104.1"/>
    </source>
</evidence>
<evidence type="ECO:0000313" key="2">
    <source>
        <dbReference type="Proteomes" id="UP000828390"/>
    </source>
</evidence>
<dbReference type="Proteomes" id="UP000828390">
    <property type="component" value="Unassembled WGS sequence"/>
</dbReference>
<organism evidence="1 2">
    <name type="scientific">Dreissena polymorpha</name>
    <name type="common">Zebra mussel</name>
    <name type="synonym">Mytilus polymorpha</name>
    <dbReference type="NCBI Taxonomy" id="45954"/>
    <lineage>
        <taxon>Eukaryota</taxon>
        <taxon>Metazoa</taxon>
        <taxon>Spiralia</taxon>
        <taxon>Lophotrochozoa</taxon>
        <taxon>Mollusca</taxon>
        <taxon>Bivalvia</taxon>
        <taxon>Autobranchia</taxon>
        <taxon>Heteroconchia</taxon>
        <taxon>Euheterodonta</taxon>
        <taxon>Imparidentia</taxon>
        <taxon>Neoheterodontei</taxon>
        <taxon>Myida</taxon>
        <taxon>Dreissenoidea</taxon>
        <taxon>Dreissenidae</taxon>
        <taxon>Dreissena</taxon>
    </lineage>
</organism>
<protein>
    <submittedName>
        <fullName evidence="1">Uncharacterized protein</fullName>
    </submittedName>
</protein>
<keyword evidence="2" id="KW-1185">Reference proteome</keyword>
<dbReference type="InterPro" id="IPR036179">
    <property type="entry name" value="Ig-like_dom_sf"/>
</dbReference>